<dbReference type="PANTHER" id="PTHR28020:SF1">
    <property type="entry name" value="YAP1-BINDING PROTEIN 1-RELATED"/>
    <property type="match status" value="1"/>
</dbReference>
<dbReference type="OMA" id="VSSVMEC"/>
<dbReference type="FunCoup" id="Q6CUD6">
    <property type="interactions" value="37"/>
</dbReference>
<dbReference type="Pfam" id="PF08568">
    <property type="entry name" value="Kinetochor_Ybp2"/>
    <property type="match status" value="1"/>
</dbReference>
<dbReference type="PANTHER" id="PTHR28020">
    <property type="entry name" value="YAP1-BINDING PROTEIN 1-RELATED"/>
    <property type="match status" value="1"/>
</dbReference>
<organism evidence="2 3">
    <name type="scientific">Kluyveromyces lactis (strain ATCC 8585 / CBS 2359 / DSM 70799 / NBRC 1267 / NRRL Y-1140 / WM37)</name>
    <name type="common">Yeast</name>
    <name type="synonym">Candida sphaerica</name>
    <dbReference type="NCBI Taxonomy" id="284590"/>
    <lineage>
        <taxon>Eukaryota</taxon>
        <taxon>Fungi</taxon>
        <taxon>Dikarya</taxon>
        <taxon>Ascomycota</taxon>
        <taxon>Saccharomycotina</taxon>
        <taxon>Saccharomycetes</taxon>
        <taxon>Saccharomycetales</taxon>
        <taxon>Saccharomycetaceae</taxon>
        <taxon>Kluyveromyces</taxon>
    </lineage>
</organism>
<sequence>MPLEVERFKEIEEKLLTAFVEEKSDIITLVTILDLYSEEVNFKGSLEQKYEYLSEVLSLLQQNKDVVYEIGWDLPKILIKFIHWGNNNHLGADRSKKFLTVIMKCFNEVALFGNPKECFFAGCELMSSLRINDESLVRFIVEEEPVMDPENEDSGDETYTEDEGSSDKTEEEEEKNAVKDSPTPKSANESIPDLKEGYAFYGRLPQEVITELRFYSIIELMGSTLKRIVTLHPSKFLSEAVEAFSRFNLQNNEDVDDCLFILRRLYSFIRGYIPPSPPPDADKQVSAEELEEIKVSEEVLQRKLLCNILTSALHQLLKARTCISLLNYHSHLQGIPTLSTSSEYLGQLTDILSRYYQLATSFDIDVSAEFKRLCVDESVRIYRSLPKDSEIKSDEELKEITNFVYQLAYTYEVEKIANVKEILLDPAGILILRSFSNEDFLPPSDAKITLQEAIYMYLRFVTPSMFSALFENRSSHDLARTWILFALTNNSTHDLMDSLKDLPSYIITVYLQTELIRACLQINDNLRRTQFSILTRILCLLPEDFAFNFIRDTLLSCPYEQAKCCALAILKDMMQHERKVPQKSDEDDLAKDMEKLKIKNSPPPLPSRAYMLLNDDRIATLHSITLLAIDSCAADPESKKVKTLLTYLNFLNAFLTKWDSVFLKEICDAVNDKLIKNEKVGDKDEPHYSLLVSTVASISSKL</sequence>
<reference evidence="2 3" key="1">
    <citation type="journal article" date="2004" name="Nature">
        <title>Genome evolution in yeasts.</title>
        <authorList>
            <consortium name="Genolevures"/>
            <person name="Dujon B."/>
            <person name="Sherman D."/>
            <person name="Fischer G."/>
            <person name="Durrens P."/>
            <person name="Casaregola S."/>
            <person name="Lafontaine I."/>
            <person name="de Montigny J."/>
            <person name="Marck C."/>
            <person name="Neuveglise C."/>
            <person name="Talla E."/>
            <person name="Goffard N."/>
            <person name="Frangeul L."/>
            <person name="Aigle M."/>
            <person name="Anthouard V."/>
            <person name="Babour A."/>
            <person name="Barbe V."/>
            <person name="Barnay S."/>
            <person name="Blanchin S."/>
            <person name="Beckerich J.M."/>
            <person name="Beyne E."/>
            <person name="Bleykasten C."/>
            <person name="Boisrame A."/>
            <person name="Boyer J."/>
            <person name="Cattolico L."/>
            <person name="Confanioleri F."/>
            <person name="de Daruvar A."/>
            <person name="Despons L."/>
            <person name="Fabre E."/>
            <person name="Fairhead C."/>
            <person name="Ferry-Dumazet H."/>
            <person name="Groppi A."/>
            <person name="Hantraye F."/>
            <person name="Hennequin C."/>
            <person name="Jauniaux N."/>
            <person name="Joyet P."/>
            <person name="Kachouri R."/>
            <person name="Kerrest A."/>
            <person name="Koszul R."/>
            <person name="Lemaire M."/>
            <person name="Lesur I."/>
            <person name="Ma L."/>
            <person name="Muller H."/>
            <person name="Nicaud J.M."/>
            <person name="Nikolski M."/>
            <person name="Oztas S."/>
            <person name="Ozier-Kalogeropoulos O."/>
            <person name="Pellenz S."/>
            <person name="Potier S."/>
            <person name="Richard G.F."/>
            <person name="Straub M.L."/>
            <person name="Suleau A."/>
            <person name="Swennene D."/>
            <person name="Tekaia F."/>
            <person name="Wesolowski-Louvel M."/>
            <person name="Westhof E."/>
            <person name="Wirth B."/>
            <person name="Zeniou-Meyer M."/>
            <person name="Zivanovic I."/>
            <person name="Bolotin-Fukuhara M."/>
            <person name="Thierry A."/>
            <person name="Bouchier C."/>
            <person name="Caudron B."/>
            <person name="Scarpelli C."/>
            <person name="Gaillardin C."/>
            <person name="Weissenbach J."/>
            <person name="Wincker P."/>
            <person name="Souciet J.L."/>
        </authorList>
    </citation>
    <scope>NUCLEOTIDE SEQUENCE [LARGE SCALE GENOMIC DNA]</scope>
    <source>
        <strain evidence="3">ATCC 8585 / CBS 2359 / DSM 70799 / NBRC 1267 / NRRL Y-1140 / WM37</strain>
    </source>
</reference>
<evidence type="ECO:0000256" key="1">
    <source>
        <dbReference type="SAM" id="MobiDB-lite"/>
    </source>
</evidence>
<feature type="region of interest" description="Disordered" evidence="1">
    <location>
        <begin position="147"/>
        <end position="190"/>
    </location>
</feature>
<feature type="compositionally biased region" description="Acidic residues" evidence="1">
    <location>
        <begin position="147"/>
        <end position="174"/>
    </location>
</feature>
<dbReference type="GO" id="GO:0005737">
    <property type="term" value="C:cytoplasm"/>
    <property type="evidence" value="ECO:0007669"/>
    <property type="project" value="TreeGrafter"/>
</dbReference>
<keyword evidence="3" id="KW-1185">Reference proteome</keyword>
<dbReference type="STRING" id="284590.Q6CUD6"/>
<dbReference type="KEGG" id="kla:KLLA0_C05698g"/>
<gene>
    <name evidence="2" type="ORF">KLLA0_C05698g</name>
</gene>
<dbReference type="InParanoid" id="Q6CUD6"/>
<dbReference type="Proteomes" id="UP000000598">
    <property type="component" value="Chromosome C"/>
</dbReference>
<dbReference type="AlphaFoldDB" id="Q6CUD6"/>
<evidence type="ECO:0000313" key="2">
    <source>
        <dbReference type="EMBL" id="CAH01304.1"/>
    </source>
</evidence>
<dbReference type="HOGENOM" id="CLU_024514_0_0_1"/>
<proteinExistence type="predicted"/>
<dbReference type="InterPro" id="IPR013877">
    <property type="entry name" value="YAP-bd/ALF4/Glomulin"/>
</dbReference>
<dbReference type="eggNOG" id="ENOG502QWJN">
    <property type="taxonomic scope" value="Eukaryota"/>
</dbReference>
<dbReference type="EMBL" id="CR382123">
    <property type="protein sequence ID" value="CAH01304.1"/>
    <property type="molecule type" value="Genomic_DNA"/>
</dbReference>
<dbReference type="InterPro" id="IPR040347">
    <property type="entry name" value="YBP1/2"/>
</dbReference>
<accession>Q6CUD6</accession>
<name>Q6CUD6_KLULA</name>
<dbReference type="PaxDb" id="284590-Q6CUD6"/>
<protein>
    <submittedName>
        <fullName evidence="2">KLLA0C05698p</fullName>
    </submittedName>
</protein>
<evidence type="ECO:0000313" key="3">
    <source>
        <dbReference type="Proteomes" id="UP000000598"/>
    </source>
</evidence>
<dbReference type="GO" id="GO:0034599">
    <property type="term" value="P:cellular response to oxidative stress"/>
    <property type="evidence" value="ECO:0007669"/>
    <property type="project" value="InterPro"/>
</dbReference>